<feature type="chain" id="PRO_5017723179" description="Tetratricopeptide repeat protein" evidence="1">
    <location>
        <begin position="26"/>
        <end position="327"/>
    </location>
</feature>
<evidence type="ECO:0000313" key="3">
    <source>
        <dbReference type="Proteomes" id="UP000264071"/>
    </source>
</evidence>
<organism evidence="2 3">
    <name type="scientific">Gemmatimonas aurantiaca</name>
    <dbReference type="NCBI Taxonomy" id="173480"/>
    <lineage>
        <taxon>Bacteria</taxon>
        <taxon>Pseudomonadati</taxon>
        <taxon>Gemmatimonadota</taxon>
        <taxon>Gemmatimonadia</taxon>
        <taxon>Gemmatimonadales</taxon>
        <taxon>Gemmatimonadaceae</taxon>
        <taxon>Gemmatimonas</taxon>
    </lineage>
</organism>
<proteinExistence type="predicted"/>
<feature type="signal peptide" evidence="1">
    <location>
        <begin position="1"/>
        <end position="25"/>
    </location>
</feature>
<dbReference type="InterPro" id="IPR011990">
    <property type="entry name" value="TPR-like_helical_dom_sf"/>
</dbReference>
<dbReference type="SUPFAM" id="SSF48452">
    <property type="entry name" value="TPR-like"/>
    <property type="match status" value="1"/>
</dbReference>
<evidence type="ECO:0000256" key="1">
    <source>
        <dbReference type="SAM" id="SignalP"/>
    </source>
</evidence>
<evidence type="ECO:0000313" key="2">
    <source>
        <dbReference type="EMBL" id="HCT56134.1"/>
    </source>
</evidence>
<dbReference type="EMBL" id="DPIY01000004">
    <property type="protein sequence ID" value="HCT56134.1"/>
    <property type="molecule type" value="Genomic_DNA"/>
</dbReference>
<keyword evidence="1" id="KW-0732">Signal</keyword>
<dbReference type="PROSITE" id="PS51257">
    <property type="entry name" value="PROKAR_LIPOPROTEIN"/>
    <property type="match status" value="1"/>
</dbReference>
<name>A0A3D4V5R0_9BACT</name>
<dbReference type="AlphaFoldDB" id="A0A3D4V5R0"/>
<dbReference type="Gene3D" id="1.25.40.10">
    <property type="entry name" value="Tetratricopeptide repeat domain"/>
    <property type="match status" value="1"/>
</dbReference>
<dbReference type="OMA" id="GHRYIST"/>
<protein>
    <recommendedName>
        <fullName evidence="4">Tetratricopeptide repeat protein</fullName>
    </recommendedName>
</protein>
<dbReference type="Proteomes" id="UP000264071">
    <property type="component" value="Unassembled WGS sequence"/>
</dbReference>
<reference evidence="2 3" key="1">
    <citation type="journal article" date="2018" name="Nat. Biotechnol.">
        <title>A standardized bacterial taxonomy based on genome phylogeny substantially revises the tree of life.</title>
        <authorList>
            <person name="Parks D.H."/>
            <person name="Chuvochina M."/>
            <person name="Waite D.W."/>
            <person name="Rinke C."/>
            <person name="Skarshewski A."/>
            <person name="Chaumeil P.A."/>
            <person name="Hugenholtz P."/>
        </authorList>
    </citation>
    <scope>NUCLEOTIDE SEQUENCE [LARGE SCALE GENOMIC DNA]</scope>
    <source>
        <strain evidence="2">UBA8844</strain>
    </source>
</reference>
<sequence>MSRSSGVLSATALTAVLVLSACDRAAAPPPAPQAPPFQAISLIGDTLRTLPLSAETRTKYEAQLAEARKAYEHTPTDVDSIIWYARRLGYLGQSREAIEVYTRGIELYPENPWLYRHRGHRYISVRDFDAAVMDLEKATALVAGKPDEVEPDGQPNAQNTPIGTLHSNIGYHLALAYYLQGKFDKAAEVAQREVNAANNDDRKVSMTHWLYMSLRREGKDSAAAAVIAPMSRDMNIIENHAYHRLMLLYKGILPPDSVLTVGPQGELSVSDASAAYGVANWHWYNGRQAEATALWRRIVGAGQWGAFGSVASEAELARLPKDTTTAK</sequence>
<comment type="caution">
    <text evidence="2">The sequence shown here is derived from an EMBL/GenBank/DDBJ whole genome shotgun (WGS) entry which is preliminary data.</text>
</comment>
<gene>
    <name evidence="2" type="ORF">DGD08_02865</name>
</gene>
<evidence type="ECO:0008006" key="4">
    <source>
        <dbReference type="Google" id="ProtNLM"/>
    </source>
</evidence>
<accession>A0A3D4V5R0</accession>